<dbReference type="Pfam" id="PF00646">
    <property type="entry name" value="F-box"/>
    <property type="match status" value="1"/>
</dbReference>
<reference evidence="2" key="1">
    <citation type="journal article" date="2022" name="Int. J. Mol. Sci.">
        <title>Draft Genome of Tanacetum Coccineum: Genomic Comparison of Closely Related Tanacetum-Family Plants.</title>
        <authorList>
            <person name="Yamashiro T."/>
            <person name="Shiraishi A."/>
            <person name="Nakayama K."/>
            <person name="Satake H."/>
        </authorList>
    </citation>
    <scope>NUCLEOTIDE SEQUENCE</scope>
</reference>
<dbReference type="PANTHER" id="PTHR31639:SF315">
    <property type="entry name" value="LEUCINE-RICH REPEAT DOMAIN SUPERFAMILY, F-BOX-LIKE DOMAIN SUPERFAMILY"/>
    <property type="match status" value="1"/>
</dbReference>
<dbReference type="SUPFAM" id="SSF81383">
    <property type="entry name" value="F-box domain"/>
    <property type="match status" value="1"/>
</dbReference>
<gene>
    <name evidence="2" type="ORF">Tco_0730648</name>
</gene>
<dbReference type="InterPro" id="IPR036047">
    <property type="entry name" value="F-box-like_dom_sf"/>
</dbReference>
<dbReference type="PANTHER" id="PTHR31639">
    <property type="entry name" value="F-BOX PROTEIN-LIKE"/>
    <property type="match status" value="1"/>
</dbReference>
<dbReference type="Pfam" id="PF08387">
    <property type="entry name" value="FBD"/>
    <property type="match status" value="1"/>
</dbReference>
<keyword evidence="3" id="KW-1185">Reference proteome</keyword>
<dbReference type="InterPro" id="IPR001810">
    <property type="entry name" value="F-box_dom"/>
</dbReference>
<dbReference type="SUPFAM" id="SSF52047">
    <property type="entry name" value="RNI-like"/>
    <property type="match status" value="1"/>
</dbReference>
<name>A0ABQ4YV29_9ASTR</name>
<dbReference type="SMART" id="SM00579">
    <property type="entry name" value="FBD"/>
    <property type="match status" value="1"/>
</dbReference>
<reference evidence="2" key="2">
    <citation type="submission" date="2022-01" db="EMBL/GenBank/DDBJ databases">
        <authorList>
            <person name="Yamashiro T."/>
            <person name="Shiraishi A."/>
            <person name="Satake H."/>
            <person name="Nakayama K."/>
        </authorList>
    </citation>
    <scope>NUCLEOTIDE SEQUENCE</scope>
</reference>
<organism evidence="2 3">
    <name type="scientific">Tanacetum coccineum</name>
    <dbReference type="NCBI Taxonomy" id="301880"/>
    <lineage>
        <taxon>Eukaryota</taxon>
        <taxon>Viridiplantae</taxon>
        <taxon>Streptophyta</taxon>
        <taxon>Embryophyta</taxon>
        <taxon>Tracheophyta</taxon>
        <taxon>Spermatophyta</taxon>
        <taxon>Magnoliopsida</taxon>
        <taxon>eudicotyledons</taxon>
        <taxon>Gunneridae</taxon>
        <taxon>Pentapetalae</taxon>
        <taxon>asterids</taxon>
        <taxon>campanulids</taxon>
        <taxon>Asterales</taxon>
        <taxon>Asteraceae</taxon>
        <taxon>Asteroideae</taxon>
        <taxon>Anthemideae</taxon>
        <taxon>Anthemidinae</taxon>
        <taxon>Tanacetum</taxon>
    </lineage>
</organism>
<feature type="domain" description="FBD" evidence="1">
    <location>
        <begin position="232"/>
        <end position="301"/>
    </location>
</feature>
<dbReference type="Proteomes" id="UP001151760">
    <property type="component" value="Unassembled WGS sequence"/>
</dbReference>
<dbReference type="EMBL" id="BQNB010010696">
    <property type="protein sequence ID" value="GJS80767.1"/>
    <property type="molecule type" value="Genomic_DNA"/>
</dbReference>
<comment type="caution">
    <text evidence="2">The sequence shown here is derived from an EMBL/GenBank/DDBJ whole genome shotgun (WGS) entry which is preliminary data.</text>
</comment>
<proteinExistence type="predicted"/>
<accession>A0ABQ4YV29</accession>
<evidence type="ECO:0000313" key="3">
    <source>
        <dbReference type="Proteomes" id="UP001151760"/>
    </source>
</evidence>
<protein>
    <submittedName>
        <fullName evidence="2">F-box/FBD/LRR-repeat protein-like protein</fullName>
    </submittedName>
</protein>
<evidence type="ECO:0000259" key="1">
    <source>
        <dbReference type="SMART" id="SM00579"/>
    </source>
</evidence>
<sequence>MDMISNLPSSIVETILCLLPIQEAARTSILSREWRYRWIKIPKIAFIENAFQVSTDEAELSVLEQSCVIPNERKETNKKCKLIHAINRVLAMHEGPIHEFTLSIETDDSGIEIEHIISQLDINNYLIHSSDDCTIINLFECLPMVENLSILLAIVECFGEDGIPQELPNALVHMRYLYIGEICFIHKYGLPLLALLMRSSPKLEKLKLEILDDSWVEKCDRSDRVTLKDYSDIWLEHLKELEIENMIYRETELDFVKFVLAKSPVLKKVRLFLHEEVGKDEQMQTLLDSPRASPEVQIIVEIAEGSHTGSRSVM</sequence>
<evidence type="ECO:0000313" key="2">
    <source>
        <dbReference type="EMBL" id="GJS80767.1"/>
    </source>
</evidence>
<dbReference type="InterPro" id="IPR006566">
    <property type="entry name" value="FBD"/>
</dbReference>